<dbReference type="EMBL" id="FQZE01000006">
    <property type="protein sequence ID" value="SHI79985.1"/>
    <property type="molecule type" value="Genomic_DNA"/>
</dbReference>
<keyword evidence="2" id="KW-1185">Reference proteome</keyword>
<name>A0A1M6E3K4_9BACT</name>
<dbReference type="RefSeq" id="WP_073166776.1">
    <property type="nucleotide sequence ID" value="NZ_FQZE01000006.1"/>
</dbReference>
<dbReference type="AlphaFoldDB" id="A0A1M6E3K4"/>
<accession>A0A1M6E3K4</accession>
<organism evidence="1 2">
    <name type="scientific">Tangfeifania diversioriginum</name>
    <dbReference type="NCBI Taxonomy" id="1168035"/>
    <lineage>
        <taxon>Bacteria</taxon>
        <taxon>Pseudomonadati</taxon>
        <taxon>Bacteroidota</taxon>
        <taxon>Bacteroidia</taxon>
        <taxon>Marinilabiliales</taxon>
        <taxon>Prolixibacteraceae</taxon>
        <taxon>Tangfeifania</taxon>
    </lineage>
</organism>
<dbReference type="Proteomes" id="UP000184050">
    <property type="component" value="Unassembled WGS sequence"/>
</dbReference>
<protein>
    <submittedName>
        <fullName evidence="1">Uncharacterized protein</fullName>
    </submittedName>
</protein>
<evidence type="ECO:0000313" key="1">
    <source>
        <dbReference type="EMBL" id="SHI79985.1"/>
    </source>
</evidence>
<gene>
    <name evidence="1" type="ORF">SAMN05444280_10646</name>
</gene>
<evidence type="ECO:0000313" key="2">
    <source>
        <dbReference type="Proteomes" id="UP000184050"/>
    </source>
</evidence>
<dbReference type="OrthoDB" id="644040at2"/>
<dbReference type="PROSITE" id="PS51257">
    <property type="entry name" value="PROKAR_LIPOPROTEIN"/>
    <property type="match status" value="1"/>
</dbReference>
<proteinExistence type="predicted"/>
<dbReference type="STRING" id="1168035.SAMN05444280_10646"/>
<reference evidence="1 2" key="1">
    <citation type="submission" date="2016-11" db="EMBL/GenBank/DDBJ databases">
        <authorList>
            <person name="Jaros S."/>
            <person name="Januszkiewicz K."/>
            <person name="Wedrychowicz H."/>
        </authorList>
    </citation>
    <scope>NUCLEOTIDE SEQUENCE [LARGE SCALE GENOMIC DNA]</scope>
    <source>
        <strain evidence="1 2">DSM 27063</strain>
    </source>
</reference>
<sequence length="386" mass="41905">MKKIIFFLSALIFIASCQEEELDIPRDENGDAILTEVSSATTTGISTLDDEFSVTAYLPNAKSGDVLNVECLQLQYHEAGGNEQLLPLAGTQKTVNVGGDLKASVNYSRSEANLNEPGDYVTVSMAGETDYALQRVDMVTATETTRPMVEGIEIDVARSDETAYFHVTVEPKASDYTGTLVAHRKNGADASWEEVPGSPFSGDQPFMVPISGFDFESGKDTMDYRFVATQSGYTDEIYANVIVREPYFFLKKSAILNLGDGLNLLINDKIEDDDAKAMLALSDELLITGGSAWLDAGNTIEFVPTDLAMYELNNSNDAIAAFEDGESVTTADPIDGEGIYIFKAVTGANPEDIYYGMISVSSVVPNSSVTFEYRIGNMYAHLAVIE</sequence>